<accession>A0ABV1D8M5</accession>
<keyword evidence="1" id="KW-0479">Metal-binding</keyword>
<evidence type="ECO:0000259" key="2">
    <source>
        <dbReference type="PROSITE" id="PS50846"/>
    </source>
</evidence>
<dbReference type="PROSITE" id="PS50846">
    <property type="entry name" value="HMA_2"/>
    <property type="match status" value="1"/>
</dbReference>
<feature type="domain" description="HMA" evidence="2">
    <location>
        <begin position="53"/>
        <end position="117"/>
    </location>
</feature>
<evidence type="ECO:0000313" key="3">
    <source>
        <dbReference type="EMBL" id="MEQ2426743.1"/>
    </source>
</evidence>
<gene>
    <name evidence="3" type="ORF">WMQ36_17365</name>
</gene>
<sequence length="123" mass="13526">MSTAVICILLIVICVFGIKSYLKRLTSGCCGSSGEKAVKRIKVKDRDLSHYPHQCILKVDGMSCGNCAIRVENALNAMDGVWARVDLESGEASVYMKQEYGDKALKDAVKACGYTVFRIERVN</sequence>
<dbReference type="Proteomes" id="UP001454086">
    <property type="component" value="Unassembled WGS sequence"/>
</dbReference>
<dbReference type="EMBL" id="JBBMFM010000073">
    <property type="protein sequence ID" value="MEQ2426743.1"/>
    <property type="molecule type" value="Genomic_DNA"/>
</dbReference>
<dbReference type="InterPro" id="IPR036163">
    <property type="entry name" value="HMA_dom_sf"/>
</dbReference>
<dbReference type="CDD" id="cd00371">
    <property type="entry name" value="HMA"/>
    <property type="match status" value="1"/>
</dbReference>
<evidence type="ECO:0000313" key="4">
    <source>
        <dbReference type="Proteomes" id="UP001454086"/>
    </source>
</evidence>
<keyword evidence="4" id="KW-1185">Reference proteome</keyword>
<dbReference type="PROSITE" id="PS01047">
    <property type="entry name" value="HMA_1"/>
    <property type="match status" value="1"/>
</dbReference>
<dbReference type="Pfam" id="PF00403">
    <property type="entry name" value="HMA"/>
    <property type="match status" value="1"/>
</dbReference>
<dbReference type="InterPro" id="IPR017969">
    <property type="entry name" value="Heavy-metal-associated_CS"/>
</dbReference>
<evidence type="ECO:0000256" key="1">
    <source>
        <dbReference type="ARBA" id="ARBA00022723"/>
    </source>
</evidence>
<reference evidence="3 4" key="1">
    <citation type="submission" date="2024-03" db="EMBL/GenBank/DDBJ databases">
        <title>Human intestinal bacterial collection.</title>
        <authorList>
            <person name="Pauvert C."/>
            <person name="Hitch T.C.A."/>
            <person name="Clavel T."/>
        </authorList>
    </citation>
    <scope>NUCLEOTIDE SEQUENCE [LARGE SCALE GENOMIC DNA]</scope>
    <source>
        <strain evidence="3 4">CLA-SR-H021</strain>
    </source>
</reference>
<organism evidence="3 4">
    <name type="scientific">Enterocloster hominis</name>
    <name type="common">ex Hitch et al. 2024</name>
    <dbReference type="NCBI Taxonomy" id="1917870"/>
    <lineage>
        <taxon>Bacteria</taxon>
        <taxon>Bacillati</taxon>
        <taxon>Bacillota</taxon>
        <taxon>Clostridia</taxon>
        <taxon>Lachnospirales</taxon>
        <taxon>Lachnospiraceae</taxon>
        <taxon>Enterocloster</taxon>
    </lineage>
</organism>
<dbReference type="InterPro" id="IPR006121">
    <property type="entry name" value="HMA_dom"/>
</dbReference>
<protein>
    <submittedName>
        <fullName evidence="3">Heavy metal-associated domain-containing protein</fullName>
    </submittedName>
</protein>
<dbReference type="Gene3D" id="3.30.70.100">
    <property type="match status" value="1"/>
</dbReference>
<name>A0ABV1D8M5_9FIRM</name>
<comment type="caution">
    <text evidence="3">The sequence shown here is derived from an EMBL/GenBank/DDBJ whole genome shotgun (WGS) entry which is preliminary data.</text>
</comment>
<dbReference type="RefSeq" id="WP_227807795.1">
    <property type="nucleotide sequence ID" value="NZ_JAJFDX010000001.1"/>
</dbReference>
<proteinExistence type="predicted"/>
<dbReference type="SUPFAM" id="SSF55008">
    <property type="entry name" value="HMA, heavy metal-associated domain"/>
    <property type="match status" value="1"/>
</dbReference>